<evidence type="ECO:0000313" key="4">
    <source>
        <dbReference type="EMBL" id="MFD1430425.1"/>
    </source>
</evidence>
<gene>
    <name evidence="4" type="ORF">ACFQ4P_09200</name>
</gene>
<feature type="transmembrane region" description="Helical" evidence="2">
    <location>
        <begin position="182"/>
        <end position="200"/>
    </location>
</feature>
<protein>
    <submittedName>
        <fullName evidence="4">CPBP family intramembrane glutamic endopeptidase</fullName>
        <ecNumber evidence="4">3.4.-.-</ecNumber>
    </submittedName>
</protein>
<comment type="similarity">
    <text evidence="1">Belongs to the UPF0177 family.</text>
</comment>
<dbReference type="GO" id="GO:0016787">
    <property type="term" value="F:hydrolase activity"/>
    <property type="evidence" value="ECO:0007669"/>
    <property type="project" value="UniProtKB-KW"/>
</dbReference>
<name>A0ABW4CKY7_9LACO</name>
<comment type="caution">
    <text evidence="4">The sequence shown here is derived from an EMBL/GenBank/DDBJ whole genome shotgun (WGS) entry which is preliminary data.</text>
</comment>
<evidence type="ECO:0000256" key="2">
    <source>
        <dbReference type="SAM" id="Phobius"/>
    </source>
</evidence>
<feature type="transmembrane region" description="Helical" evidence="2">
    <location>
        <begin position="207"/>
        <end position="225"/>
    </location>
</feature>
<reference evidence="5" key="1">
    <citation type="journal article" date="2019" name="Int. J. Syst. Evol. Microbiol.">
        <title>The Global Catalogue of Microorganisms (GCM) 10K type strain sequencing project: providing services to taxonomists for standard genome sequencing and annotation.</title>
        <authorList>
            <consortium name="The Broad Institute Genomics Platform"/>
            <consortium name="The Broad Institute Genome Sequencing Center for Infectious Disease"/>
            <person name="Wu L."/>
            <person name="Ma J."/>
        </authorList>
    </citation>
    <scope>NUCLEOTIDE SEQUENCE [LARGE SCALE GENOMIC DNA]</scope>
    <source>
        <strain evidence="5">CCM 8980</strain>
    </source>
</reference>
<keyword evidence="2" id="KW-0472">Membrane</keyword>
<dbReference type="RefSeq" id="WP_203626725.1">
    <property type="nucleotide sequence ID" value="NZ_BOLQ01000007.1"/>
</dbReference>
<dbReference type="Pfam" id="PF02517">
    <property type="entry name" value="Rce1-like"/>
    <property type="match status" value="1"/>
</dbReference>
<keyword evidence="5" id="KW-1185">Reference proteome</keyword>
<evidence type="ECO:0000313" key="5">
    <source>
        <dbReference type="Proteomes" id="UP001597196"/>
    </source>
</evidence>
<dbReference type="PANTHER" id="PTHR36435:SF1">
    <property type="entry name" value="CAAX AMINO TERMINAL PROTEASE FAMILY PROTEIN"/>
    <property type="match status" value="1"/>
</dbReference>
<keyword evidence="2" id="KW-1133">Transmembrane helix</keyword>
<feature type="transmembrane region" description="Helical" evidence="2">
    <location>
        <begin position="47"/>
        <end position="68"/>
    </location>
</feature>
<dbReference type="EMBL" id="JBHTOC010000012">
    <property type="protein sequence ID" value="MFD1430425.1"/>
    <property type="molecule type" value="Genomic_DNA"/>
</dbReference>
<dbReference type="EC" id="3.4.-.-" evidence="4"/>
<feature type="transmembrane region" description="Helical" evidence="2">
    <location>
        <begin position="158"/>
        <end position="176"/>
    </location>
</feature>
<proteinExistence type="inferred from homology"/>
<accession>A0ABW4CKY7</accession>
<dbReference type="Proteomes" id="UP001597196">
    <property type="component" value="Unassembled WGS sequence"/>
</dbReference>
<dbReference type="InterPro" id="IPR052710">
    <property type="entry name" value="CAAX_protease"/>
</dbReference>
<dbReference type="PANTHER" id="PTHR36435">
    <property type="entry name" value="SLR1288 PROTEIN"/>
    <property type="match status" value="1"/>
</dbReference>
<keyword evidence="4" id="KW-0378">Hydrolase</keyword>
<feature type="transmembrane region" description="Helical" evidence="2">
    <location>
        <begin position="128"/>
        <end position="146"/>
    </location>
</feature>
<dbReference type="InterPro" id="IPR003675">
    <property type="entry name" value="Rce1/LyrA-like_dom"/>
</dbReference>
<feature type="domain" description="CAAX prenyl protease 2/Lysostaphin resistance protein A-like" evidence="3">
    <location>
        <begin position="126"/>
        <end position="218"/>
    </location>
</feature>
<feature type="transmembrane region" description="Helical" evidence="2">
    <location>
        <begin position="89"/>
        <end position="108"/>
    </location>
</feature>
<keyword evidence="2" id="KW-0812">Transmembrane</keyword>
<organism evidence="4 5">
    <name type="scientific">Lacticaseibacillus mingshuiensis</name>
    <dbReference type="NCBI Taxonomy" id="2799574"/>
    <lineage>
        <taxon>Bacteria</taxon>
        <taxon>Bacillati</taxon>
        <taxon>Bacillota</taxon>
        <taxon>Bacilli</taxon>
        <taxon>Lactobacillales</taxon>
        <taxon>Lactobacillaceae</taxon>
        <taxon>Lacticaseibacillus</taxon>
    </lineage>
</organism>
<evidence type="ECO:0000256" key="1">
    <source>
        <dbReference type="ARBA" id="ARBA00009067"/>
    </source>
</evidence>
<evidence type="ECO:0000259" key="3">
    <source>
        <dbReference type="Pfam" id="PF02517"/>
    </source>
</evidence>
<sequence length="226" mass="25227">MPWLLKKTLAVLGFILLGIGVTAYQVPMVALRAAFHMTTTTAPNFDWLMAATTAVAGAIEIGLLLWLYRWRLRRANPLHIGPARLSIGRIGLVVAMYALIITANALIMRVGVPQNQQTINELEHLWPWTVFVMVLFIGPLAEELVFRGIFMTLFWTKDNAINTIGAVSCSAVAFGLLHEPHLSWFLVIYTVMGLALGFTYRRTRDLRWSLALHLIINLPGALVAIH</sequence>